<protein>
    <submittedName>
        <fullName evidence="2">Uncharacterized protein</fullName>
    </submittedName>
</protein>
<dbReference type="EMBL" id="JAGRQC010000004">
    <property type="protein sequence ID" value="MBR0553803.1"/>
    <property type="molecule type" value="Genomic_DNA"/>
</dbReference>
<feature type="transmembrane region" description="Helical" evidence="1">
    <location>
        <begin position="35"/>
        <end position="54"/>
    </location>
</feature>
<keyword evidence="1" id="KW-0472">Membrane</keyword>
<keyword evidence="1" id="KW-1133">Transmembrane helix</keyword>
<dbReference type="AlphaFoldDB" id="A0A8T4IGQ5"/>
<gene>
    <name evidence="2" type="ORF">J7S20_14930</name>
</gene>
<sequence>MEQPTPQKPLAGGILLTIGIFAGVVIGLIVGQVTIGFFAGLGAGMVALILLELWQRGRR</sequence>
<accession>A0A8T4IGQ5</accession>
<organism evidence="2 3">
    <name type="scientific">Stakelama marina</name>
    <dbReference type="NCBI Taxonomy" id="2826939"/>
    <lineage>
        <taxon>Bacteria</taxon>
        <taxon>Pseudomonadati</taxon>
        <taxon>Pseudomonadota</taxon>
        <taxon>Alphaproteobacteria</taxon>
        <taxon>Sphingomonadales</taxon>
        <taxon>Sphingomonadaceae</taxon>
        <taxon>Stakelama</taxon>
    </lineage>
</organism>
<proteinExistence type="predicted"/>
<feature type="transmembrane region" description="Helical" evidence="1">
    <location>
        <begin position="12"/>
        <end position="29"/>
    </location>
</feature>
<evidence type="ECO:0000313" key="3">
    <source>
        <dbReference type="Proteomes" id="UP000676996"/>
    </source>
</evidence>
<dbReference type="RefSeq" id="WP_284055045.1">
    <property type="nucleotide sequence ID" value="NZ_JAGRQC010000004.1"/>
</dbReference>
<reference evidence="2" key="1">
    <citation type="submission" date="2021-04" db="EMBL/GenBank/DDBJ databases">
        <title>Ouciella asimina sp. nov., isolated from the surface seawater in the hydrothermal field of Okinawa Trough.</title>
        <authorList>
            <person name="Shuang W."/>
        </authorList>
    </citation>
    <scope>NUCLEOTIDE SEQUENCE</scope>
    <source>
        <strain evidence="2">LXI357</strain>
    </source>
</reference>
<name>A0A8T4IGQ5_9SPHN</name>
<keyword evidence="3" id="KW-1185">Reference proteome</keyword>
<dbReference type="Proteomes" id="UP000676996">
    <property type="component" value="Unassembled WGS sequence"/>
</dbReference>
<keyword evidence="1" id="KW-0812">Transmembrane</keyword>
<evidence type="ECO:0000313" key="2">
    <source>
        <dbReference type="EMBL" id="MBR0553803.1"/>
    </source>
</evidence>
<evidence type="ECO:0000256" key="1">
    <source>
        <dbReference type="SAM" id="Phobius"/>
    </source>
</evidence>
<comment type="caution">
    <text evidence="2">The sequence shown here is derived from an EMBL/GenBank/DDBJ whole genome shotgun (WGS) entry which is preliminary data.</text>
</comment>